<evidence type="ECO:0000313" key="6">
    <source>
        <dbReference type="EMBL" id="GBF95760.1"/>
    </source>
</evidence>
<evidence type="ECO:0000313" key="7">
    <source>
        <dbReference type="Proteomes" id="UP000247498"/>
    </source>
</evidence>
<dbReference type="InParanoid" id="A0A2V0PCZ6"/>
<proteinExistence type="predicted"/>
<keyword evidence="2 3" id="KW-0539">Nucleus</keyword>
<dbReference type="EMBL" id="BDRX01000070">
    <property type="protein sequence ID" value="GBF95760.1"/>
    <property type="molecule type" value="Genomic_DNA"/>
</dbReference>
<sequence>MAPKKAAKEPKAKKEKDPNAPKRALGAYMFFSKLKRDEIKAKNPSYGVTDIAKELGAAWKLLGEKEKSKYEDMAKKDKERYEKEVAKYKGK</sequence>
<dbReference type="GO" id="GO:0005634">
    <property type="term" value="C:nucleus"/>
    <property type="evidence" value="ECO:0007669"/>
    <property type="project" value="UniProtKB-UniRule"/>
</dbReference>
<evidence type="ECO:0000256" key="4">
    <source>
        <dbReference type="SAM" id="MobiDB-lite"/>
    </source>
</evidence>
<feature type="DNA-binding region" description="HMG box" evidence="3">
    <location>
        <begin position="21"/>
        <end position="89"/>
    </location>
</feature>
<dbReference type="OrthoDB" id="1919336at2759"/>
<keyword evidence="7" id="KW-1185">Reference proteome</keyword>
<dbReference type="InterPro" id="IPR009071">
    <property type="entry name" value="HMG_box_dom"/>
</dbReference>
<dbReference type="SMART" id="SM00398">
    <property type="entry name" value="HMG"/>
    <property type="match status" value="1"/>
</dbReference>
<reference evidence="6 7" key="1">
    <citation type="journal article" date="2018" name="Sci. Rep.">
        <title>Raphidocelis subcapitata (=Pseudokirchneriella subcapitata) provides an insight into genome evolution and environmental adaptations in the Sphaeropleales.</title>
        <authorList>
            <person name="Suzuki S."/>
            <person name="Yamaguchi H."/>
            <person name="Nakajima N."/>
            <person name="Kawachi M."/>
        </authorList>
    </citation>
    <scope>NUCLEOTIDE SEQUENCE [LARGE SCALE GENOMIC DNA]</scope>
    <source>
        <strain evidence="6 7">NIES-35</strain>
    </source>
</reference>
<dbReference type="InterPro" id="IPR036910">
    <property type="entry name" value="HMG_box_dom_sf"/>
</dbReference>
<evidence type="ECO:0000259" key="5">
    <source>
        <dbReference type="PROSITE" id="PS50118"/>
    </source>
</evidence>
<feature type="compositionally biased region" description="Basic and acidic residues" evidence="4">
    <location>
        <begin position="1"/>
        <end position="20"/>
    </location>
</feature>
<protein>
    <recommendedName>
        <fullName evidence="5">HMG box domain-containing protein</fullName>
    </recommendedName>
</protein>
<feature type="domain" description="HMG box" evidence="5">
    <location>
        <begin position="21"/>
        <end position="89"/>
    </location>
</feature>
<dbReference type="Gene3D" id="1.10.30.10">
    <property type="entry name" value="High mobility group box domain"/>
    <property type="match status" value="1"/>
</dbReference>
<dbReference type="Proteomes" id="UP000247498">
    <property type="component" value="Unassembled WGS sequence"/>
</dbReference>
<dbReference type="SUPFAM" id="SSF47095">
    <property type="entry name" value="HMG-box"/>
    <property type="match status" value="1"/>
</dbReference>
<dbReference type="PROSITE" id="PS50118">
    <property type="entry name" value="HMG_BOX_2"/>
    <property type="match status" value="1"/>
</dbReference>
<evidence type="ECO:0000256" key="2">
    <source>
        <dbReference type="ARBA" id="ARBA00023242"/>
    </source>
</evidence>
<comment type="caution">
    <text evidence="6">The sequence shown here is derived from an EMBL/GenBank/DDBJ whole genome shotgun (WGS) entry which is preliminary data.</text>
</comment>
<dbReference type="FunCoup" id="A0A2V0PCZ6">
    <property type="interactions" value="1792"/>
</dbReference>
<feature type="region of interest" description="Disordered" evidence="4">
    <location>
        <begin position="1"/>
        <end position="21"/>
    </location>
</feature>
<evidence type="ECO:0000256" key="1">
    <source>
        <dbReference type="ARBA" id="ARBA00023125"/>
    </source>
</evidence>
<evidence type="ECO:0000256" key="3">
    <source>
        <dbReference type="PROSITE-ProRule" id="PRU00267"/>
    </source>
</evidence>
<dbReference type="InterPro" id="IPR050342">
    <property type="entry name" value="HMGB"/>
</dbReference>
<dbReference type="PANTHER" id="PTHR48112">
    <property type="entry name" value="HIGH MOBILITY GROUP PROTEIN DSP1"/>
    <property type="match status" value="1"/>
</dbReference>
<dbReference type="PRINTS" id="PR00886">
    <property type="entry name" value="HIGHMOBLTY12"/>
</dbReference>
<organism evidence="6 7">
    <name type="scientific">Raphidocelis subcapitata</name>
    <dbReference type="NCBI Taxonomy" id="307507"/>
    <lineage>
        <taxon>Eukaryota</taxon>
        <taxon>Viridiplantae</taxon>
        <taxon>Chlorophyta</taxon>
        <taxon>core chlorophytes</taxon>
        <taxon>Chlorophyceae</taxon>
        <taxon>CS clade</taxon>
        <taxon>Sphaeropleales</taxon>
        <taxon>Selenastraceae</taxon>
        <taxon>Raphidocelis</taxon>
    </lineage>
</organism>
<dbReference type="GO" id="GO:0003677">
    <property type="term" value="F:DNA binding"/>
    <property type="evidence" value="ECO:0007669"/>
    <property type="project" value="UniProtKB-UniRule"/>
</dbReference>
<dbReference type="AlphaFoldDB" id="A0A2V0PCZ6"/>
<accession>A0A2V0PCZ6</accession>
<gene>
    <name evidence="6" type="ORF">Rsub_08196</name>
</gene>
<dbReference type="FunFam" id="1.10.30.10:FF:000016">
    <property type="entry name" value="FACT complex subunit SSRP1"/>
    <property type="match status" value="1"/>
</dbReference>
<dbReference type="Pfam" id="PF00505">
    <property type="entry name" value="HMG_box"/>
    <property type="match status" value="1"/>
</dbReference>
<name>A0A2V0PCZ6_9CHLO</name>
<dbReference type="STRING" id="307507.A0A2V0PCZ6"/>
<keyword evidence="1 3" id="KW-0238">DNA-binding</keyword>